<dbReference type="PANTHER" id="PTHR45527">
    <property type="entry name" value="NONRIBOSOMAL PEPTIDE SYNTHETASE"/>
    <property type="match status" value="1"/>
</dbReference>
<dbReference type="RefSeq" id="WP_006035721.1">
    <property type="nucleotide sequence ID" value="NZ_AAQJ02000001.1"/>
</dbReference>
<dbReference type="InterPro" id="IPR000873">
    <property type="entry name" value="AMP-dep_synth/lig_dom"/>
</dbReference>
<feature type="domain" description="Carrier" evidence="1">
    <location>
        <begin position="1725"/>
        <end position="1800"/>
    </location>
</feature>
<dbReference type="Gene3D" id="3.30.559.10">
    <property type="entry name" value="Chloramphenicol acetyltransferase-like domain"/>
    <property type="match status" value="1"/>
</dbReference>
<accession>A8PNX0</accession>
<dbReference type="SUPFAM" id="SSF47336">
    <property type="entry name" value="ACP-like"/>
    <property type="match status" value="1"/>
</dbReference>
<dbReference type="Gene3D" id="2.30.38.10">
    <property type="entry name" value="Luciferase, Domain 3"/>
    <property type="match status" value="1"/>
</dbReference>
<dbReference type="Gene3D" id="3.40.50.980">
    <property type="match status" value="2"/>
</dbReference>
<reference evidence="2" key="2">
    <citation type="submission" date="2007-10" db="EMBL/GenBank/DDBJ databases">
        <authorList>
            <person name="Myers G.S."/>
        </authorList>
    </citation>
    <scope>NUCLEOTIDE SEQUENCE [LARGE SCALE GENOMIC DNA]</scope>
</reference>
<keyword evidence="3" id="KW-1185">Reference proteome</keyword>
<dbReference type="GO" id="GO:0044550">
    <property type="term" value="P:secondary metabolite biosynthetic process"/>
    <property type="evidence" value="ECO:0007669"/>
    <property type="project" value="TreeGrafter"/>
</dbReference>
<dbReference type="GO" id="GO:0031177">
    <property type="term" value="F:phosphopantetheine binding"/>
    <property type="evidence" value="ECO:0007669"/>
    <property type="project" value="TreeGrafter"/>
</dbReference>
<dbReference type="Gene3D" id="3.30.300.30">
    <property type="match status" value="1"/>
</dbReference>
<dbReference type="Proteomes" id="UP000054075">
    <property type="component" value="Unassembled WGS sequence"/>
</dbReference>
<dbReference type="Pfam" id="PF00501">
    <property type="entry name" value="AMP-binding"/>
    <property type="match status" value="1"/>
</dbReference>
<dbReference type="SUPFAM" id="SSF52777">
    <property type="entry name" value="CoA-dependent acyltransferases"/>
    <property type="match status" value="2"/>
</dbReference>
<dbReference type="eggNOG" id="COG1020">
    <property type="taxonomic scope" value="Bacteria"/>
</dbReference>
<dbReference type="InterPro" id="IPR023214">
    <property type="entry name" value="HAD_sf"/>
</dbReference>
<dbReference type="InterPro" id="IPR029058">
    <property type="entry name" value="AB_hydrolase_fold"/>
</dbReference>
<dbReference type="GO" id="GO:0005737">
    <property type="term" value="C:cytoplasm"/>
    <property type="evidence" value="ECO:0007669"/>
    <property type="project" value="TreeGrafter"/>
</dbReference>
<dbReference type="Pfam" id="PF00668">
    <property type="entry name" value="Condensation"/>
    <property type="match status" value="1"/>
</dbReference>
<dbReference type="PROSITE" id="PS50075">
    <property type="entry name" value="CARRIER"/>
    <property type="match status" value="1"/>
</dbReference>
<dbReference type="InterPro" id="IPR001031">
    <property type="entry name" value="Thioesterase"/>
</dbReference>
<gene>
    <name evidence="2" type="ORF">RICGR_1138</name>
</gene>
<dbReference type="GO" id="GO:0003824">
    <property type="term" value="F:catalytic activity"/>
    <property type="evidence" value="ECO:0007669"/>
    <property type="project" value="InterPro"/>
</dbReference>
<dbReference type="NCBIfam" id="TIGR01681">
    <property type="entry name" value="HAD-SF-IIIC"/>
    <property type="match status" value="1"/>
</dbReference>
<dbReference type="OrthoDB" id="9757559at2"/>
<dbReference type="Gene3D" id="1.10.1200.10">
    <property type="entry name" value="ACP-like"/>
    <property type="match status" value="1"/>
</dbReference>
<comment type="caution">
    <text evidence="2">The sequence shown here is derived from an EMBL/GenBank/DDBJ whole genome shotgun (WGS) entry which is preliminary data.</text>
</comment>
<protein>
    <submittedName>
        <fullName evidence="2">AMP-binding enzyme domain protein</fullName>
    </submittedName>
</protein>
<dbReference type="InterPro" id="IPR009081">
    <property type="entry name" value="PP-bd_ACP"/>
</dbReference>
<evidence type="ECO:0000313" key="3">
    <source>
        <dbReference type="Proteomes" id="UP000054075"/>
    </source>
</evidence>
<dbReference type="SUPFAM" id="SSF53474">
    <property type="entry name" value="alpha/beta-Hydrolases"/>
    <property type="match status" value="1"/>
</dbReference>
<evidence type="ECO:0000313" key="2">
    <source>
        <dbReference type="EMBL" id="EDP46750.1"/>
    </source>
</evidence>
<dbReference type="InterPro" id="IPR023213">
    <property type="entry name" value="CAT-like_dom_sf"/>
</dbReference>
<dbReference type="InterPro" id="IPR020845">
    <property type="entry name" value="AMP-binding_CS"/>
</dbReference>
<dbReference type="InterPro" id="IPR045851">
    <property type="entry name" value="AMP-bd_C_sf"/>
</dbReference>
<proteinExistence type="predicted"/>
<organism evidence="2 3">
    <name type="scientific">Rickettsiella grylli</name>
    <dbReference type="NCBI Taxonomy" id="59196"/>
    <lineage>
        <taxon>Bacteria</taxon>
        <taxon>Pseudomonadati</taxon>
        <taxon>Pseudomonadota</taxon>
        <taxon>Gammaproteobacteria</taxon>
        <taxon>Legionellales</taxon>
        <taxon>Coxiellaceae</taxon>
        <taxon>Rickettsiella</taxon>
    </lineage>
</organism>
<dbReference type="InterPro" id="IPR025110">
    <property type="entry name" value="AMP-bd_C"/>
</dbReference>
<dbReference type="Pfam" id="PF13193">
    <property type="entry name" value="AMP-binding_C"/>
    <property type="match status" value="1"/>
</dbReference>
<dbReference type="PROSITE" id="PS00455">
    <property type="entry name" value="AMP_BINDING"/>
    <property type="match status" value="1"/>
</dbReference>
<evidence type="ECO:0000259" key="1">
    <source>
        <dbReference type="PROSITE" id="PS50075"/>
    </source>
</evidence>
<dbReference type="EMBL" id="AAQJ02000001">
    <property type="protein sequence ID" value="EDP46750.1"/>
    <property type="molecule type" value="Genomic_DNA"/>
</dbReference>
<dbReference type="PANTHER" id="PTHR45527:SF1">
    <property type="entry name" value="FATTY ACID SYNTHASE"/>
    <property type="match status" value="1"/>
</dbReference>
<dbReference type="Gene3D" id="3.40.50.1820">
    <property type="entry name" value="alpha/beta hydrolase"/>
    <property type="match status" value="1"/>
</dbReference>
<dbReference type="Pfam" id="PF00975">
    <property type="entry name" value="Thioesterase"/>
    <property type="match status" value="1"/>
</dbReference>
<dbReference type="InterPro" id="IPR036736">
    <property type="entry name" value="ACP-like_sf"/>
</dbReference>
<dbReference type="Gene3D" id="3.40.50.1000">
    <property type="entry name" value="HAD superfamily/HAD-like"/>
    <property type="match status" value="1"/>
</dbReference>
<dbReference type="InterPro" id="IPR010033">
    <property type="entry name" value="HAD_SF_ppase_IIIC"/>
</dbReference>
<sequence length="2091" mass="241813">MLIFSTFTADYLKSPLHYLLEKFYEKTIDLRYTDTNLLIWINRCFSEEINEPIVILFRLIDLKNFNNDTESIYLEENLNKLIESTTKLKKNKKQTVIVVLCPSPEDFYNEKIKSLEFFFLEKLQNYKIHTVSFPEIDAQYSLSNFYNPMVADTRIPYSFEFYVALANVLARKLHCIQQTPYKVIIVDCDNTLWTGVAGDIGPENVAFEKHNLDLQSFLVRQKKNGVFICLCSKNEEATVNKVFSLQEDKMILKMSDLTLQKVNRDTKSNNILEILRELNLSNAKNAMFIDDSEREINDVKQTLPEILCVQMPQTYKEYTHIWSFDMDEYASITQTDKERLNLFKERKILTNNADFNDTIEKLKIKRQKENPLIISQVKKSQKAEIERIVQMSKKINQFNLFPFSERSDEAMDIEYLLVNDHITCFIATIEYKNISESTREDDSYLIQGDLTGLALCKLNTGHLLIDGFFLSCRNTGLEVEYALIKQIALYASEKKLDQIKIKFKKTEVNKLAETFVDILCDELNTNAAIRFLLRNLNEKSFMHTGFKSLFKSIGFLPKDLDKRLHEEIIFEFPTSFLAQLDPYCFAEKTMKANLVSKSISNQRWISEKDITNAKPYLTLLEKETATLKPLVEKFSIGSKFKSMDNLTEKIIAQLKFLLPHHTNDFPENISLVHLGLTSLQATYLSASLYDDEKVIIDNALLLSSETTVSILTDYIHQKKNKRDITEKENKNDEDNARLPFSFQEERIFHAEQKEGAINKYLMAFCLKTDEINVHCLKTAYQKMIHFFDVFGYYYSMEKGKLIKSIIKPQYRTIKFNYEKIDDETGLISTIQKKNSTPWPMINSQELIGLTVFEVESTKKFFIFFQIHHCICDAFSVNVWLDVLSKFYNASFRSTELKLAKAVSYQAFIDHNNKKIEDACFQQEAKKFWLQQLSMVDFAIEIPPNKSIDAYAKRATELKAKRYEFEMSSQDSIKLNQLASSNGVTVYSTLMSLFSILIANYTFNENVTILSAASGREPPFLNTPGFFVNLLINVFDLNENQTFCDFLIENHKNILNRIKFQNYPFAEIDKILQKKGFFNVLENIALIFQNNKTPQLRLKDKVAELIVPQQSMLLDMREYCRFGKFALFIQPTPQKFMLTIEYAEAVYTPDFIKRIAKNFLYVVSQVCNTSFYELQRLKLKEISVVCDEERSELMTLSRGPELDFFRLNQYDSLVRKFQKTVEKYPNNNALCYDKHRRSYRDIDNQSTQVAHALIKNGVKKADFVGIFLEANHLFFIAELATLKIGAIFVPLSKEDPIDRLLLIINDAKINFLVIDAGTKDLLEQLLKRLSGTPIQVYQMDASQWEDNITDLPPLPFVKENKEACIVYTSGSTGVPKGVVIKQKAILRLVESPHYLEVSANDNISQTANHAFDAAQLECWLAWNNGACLVIFDKKTFLDPKIFKKELIDKKITIMWFTVALFHQYAYMDPSIFRNVNYLITGGDVVDKKAVVRIRNCPDVKVNIVEAYGPTETGIFTSTCTIHDEIIKNYSQLPIGRPVNNTEVYVLSPFNQFVPMGGIGLLFIGGKGVGDYFNRPTLQEKFLSKQNYSSSKLYNSGDLVKWGVVQNQEQLIFERRINDKNIKKQGYFVSLSEIEHVLIGHPAIKQAVVLELPEKKLLKAFFIRNKKFPVLKKNHLIQFLSKKLPHFMLPSCYQEVEFFPITRNGKLDKRMLLSSHLELNEEKELSTCLIENELKLLQAFQNVLIGVNMGVEDNFFYSGGTSIQAIQLIAEIEQSLNKKISFDILRRNPTPRSLNNYLELNDLSEYEVINGLKQLKTGSFETPPIIFIHPAGGGLFCFNQLINALEEINLSNACYGIEDPIIMDRTVKSLTIKQMATLYLEWIDRKMDVPYMIAGYSFGGMIALEMAAKLEKQKRNCLGVILFDTWVVSCADEKLKERLRKDVIEYCREVIQQVNETCKLGNIKELTDVMNRQCEHYQDIGFRFTPDQLSSTPVRLLKATDVEKFNEMEKKTHSNFLENFIKKELFDTKLVTGNHFNFLDRKEGLVELASSIADFIDKISKPNPLKKEVKNNNLFLKKEMNHLINYSVQSLRR</sequence>
<dbReference type="SUPFAM" id="SSF56801">
    <property type="entry name" value="Acetyl-CoA synthetase-like"/>
    <property type="match status" value="1"/>
</dbReference>
<dbReference type="InterPro" id="IPR001242">
    <property type="entry name" value="Condensation_dom"/>
</dbReference>
<dbReference type="Pfam" id="PF00550">
    <property type="entry name" value="PP-binding"/>
    <property type="match status" value="1"/>
</dbReference>
<dbReference type="GO" id="GO:0043041">
    <property type="term" value="P:amino acid activation for nonribosomal peptide biosynthetic process"/>
    <property type="evidence" value="ECO:0007669"/>
    <property type="project" value="TreeGrafter"/>
</dbReference>
<dbReference type="Gene3D" id="3.30.559.30">
    <property type="entry name" value="Nonribosomal peptide synthetase, condensation domain"/>
    <property type="match status" value="1"/>
</dbReference>
<dbReference type="STRING" id="59196.RICGR_1138"/>
<dbReference type="SUPFAM" id="SSF56784">
    <property type="entry name" value="HAD-like"/>
    <property type="match status" value="1"/>
</dbReference>
<name>A8PNX0_9COXI</name>
<dbReference type="InterPro" id="IPR036412">
    <property type="entry name" value="HAD-like_sf"/>
</dbReference>
<reference evidence="2" key="1">
    <citation type="submission" date="2006-04" db="EMBL/GenBank/DDBJ databases">
        <authorList>
            <person name="Seshadri R."/>
            <person name="Federici B.A."/>
        </authorList>
    </citation>
    <scope>NUCLEOTIDE SEQUENCE [LARGE SCALE GENOMIC DNA]</scope>
</reference>